<sequence length="257" mass="29783">MISETFFDYFKDYTDCYVIIGGNAASILLAEEGVSFRSTQDYDMVVLFEKTTDDFSNTFMNFIKEYDYAITDQGTKENKRKNYYRFRRRDGTKTDVPKMVELFSRKPINYELHEVPSEITPLHYDEGPSLSAIILNDDYYETLKLGVRLEGNMPLLATPYLILFKARAHLDILKRVMENKHIGHRADKTKHFKDVCRLTSILTLGDYDAGPIPETVLNDLREFIKITENTEPTRFKIIDSSLNKAEVVASLQELLIE</sequence>
<dbReference type="EMBL" id="JBHSSI010000020">
    <property type="protein sequence ID" value="MFC6259776.1"/>
    <property type="molecule type" value="Genomic_DNA"/>
</dbReference>
<proteinExistence type="predicted"/>
<protein>
    <recommendedName>
        <fullName evidence="3">Nucleotidyl transferase AbiEii/AbiGii toxin family protein</fullName>
    </recommendedName>
</protein>
<reference evidence="2" key="1">
    <citation type="journal article" date="2019" name="Int. J. Syst. Evol. Microbiol.">
        <title>The Global Catalogue of Microorganisms (GCM) 10K type strain sequencing project: providing services to taxonomists for standard genome sequencing and annotation.</title>
        <authorList>
            <consortium name="The Broad Institute Genomics Platform"/>
            <consortium name="The Broad Institute Genome Sequencing Center for Infectious Disease"/>
            <person name="Wu L."/>
            <person name="Ma J."/>
        </authorList>
    </citation>
    <scope>NUCLEOTIDE SEQUENCE [LARGE SCALE GENOMIC DNA]</scope>
    <source>
        <strain evidence="2">CCM 8908</strain>
    </source>
</reference>
<keyword evidence="2" id="KW-1185">Reference proteome</keyword>
<organism evidence="1 2">
    <name type="scientific">Levilactobacillus fujinensis</name>
    <dbReference type="NCBI Taxonomy" id="2486024"/>
    <lineage>
        <taxon>Bacteria</taxon>
        <taxon>Bacillati</taxon>
        <taxon>Bacillota</taxon>
        <taxon>Bacilli</taxon>
        <taxon>Lactobacillales</taxon>
        <taxon>Lactobacillaceae</taxon>
        <taxon>Levilactobacillus</taxon>
    </lineage>
</organism>
<name>A0ABW1TCY2_9LACO</name>
<accession>A0ABW1TCY2</accession>
<dbReference type="RefSeq" id="WP_382333214.1">
    <property type="nucleotide sequence ID" value="NZ_JBHSSI010000020.1"/>
</dbReference>
<evidence type="ECO:0000313" key="1">
    <source>
        <dbReference type="EMBL" id="MFC6259776.1"/>
    </source>
</evidence>
<evidence type="ECO:0000313" key="2">
    <source>
        <dbReference type="Proteomes" id="UP001596283"/>
    </source>
</evidence>
<comment type="caution">
    <text evidence="1">The sequence shown here is derived from an EMBL/GenBank/DDBJ whole genome shotgun (WGS) entry which is preliminary data.</text>
</comment>
<dbReference type="Proteomes" id="UP001596283">
    <property type="component" value="Unassembled WGS sequence"/>
</dbReference>
<evidence type="ECO:0008006" key="3">
    <source>
        <dbReference type="Google" id="ProtNLM"/>
    </source>
</evidence>
<gene>
    <name evidence="1" type="ORF">ACFP1C_02320</name>
</gene>